<evidence type="ECO:0000256" key="4">
    <source>
        <dbReference type="ARBA" id="ARBA00022801"/>
    </source>
</evidence>
<evidence type="ECO:0000256" key="2">
    <source>
        <dbReference type="ARBA" id="ARBA00022670"/>
    </source>
</evidence>
<dbReference type="GO" id="GO:0006508">
    <property type="term" value="P:proteolysis"/>
    <property type="evidence" value="ECO:0007669"/>
    <property type="project" value="UniProtKB-KW"/>
</dbReference>
<comment type="caution">
    <text evidence="10">The sequence shown here is derived from an EMBL/GenBank/DDBJ whole genome shotgun (WGS) entry which is preliminary data.</text>
</comment>
<evidence type="ECO:0000256" key="7">
    <source>
        <dbReference type="RuleBase" id="RU003435"/>
    </source>
</evidence>
<dbReference type="InterPro" id="IPR045090">
    <property type="entry name" value="Pept_M3A_M3B"/>
</dbReference>
<gene>
    <name evidence="10" type="ORF">IAA73_12215</name>
</gene>
<protein>
    <submittedName>
        <fullName evidence="10">M3 family metallopeptidase</fullName>
    </submittedName>
</protein>
<evidence type="ECO:0000256" key="1">
    <source>
        <dbReference type="ARBA" id="ARBA00006040"/>
    </source>
</evidence>
<evidence type="ECO:0000313" key="10">
    <source>
        <dbReference type="EMBL" id="MBO8461074.1"/>
    </source>
</evidence>
<reference evidence="10" key="1">
    <citation type="submission" date="2020-10" db="EMBL/GenBank/DDBJ databases">
        <authorList>
            <person name="Gilroy R."/>
        </authorList>
    </citation>
    <scope>NUCLEOTIDE SEQUENCE</scope>
    <source>
        <strain evidence="10">G3-3990</strain>
    </source>
</reference>
<dbReference type="InterPro" id="IPR024080">
    <property type="entry name" value="Neurolysin/TOP_N"/>
</dbReference>
<keyword evidence="2 7" id="KW-0645">Protease</keyword>
<evidence type="ECO:0000259" key="9">
    <source>
        <dbReference type="Pfam" id="PF01432"/>
    </source>
</evidence>
<dbReference type="GO" id="GO:0004180">
    <property type="term" value="F:carboxypeptidase activity"/>
    <property type="evidence" value="ECO:0007669"/>
    <property type="project" value="TreeGrafter"/>
</dbReference>
<dbReference type="EMBL" id="JADIMG010000111">
    <property type="protein sequence ID" value="MBO8461074.1"/>
    <property type="molecule type" value="Genomic_DNA"/>
</dbReference>
<evidence type="ECO:0000256" key="8">
    <source>
        <dbReference type="SAM" id="SignalP"/>
    </source>
</evidence>
<dbReference type="FunFam" id="3.40.390.10:FF:000009">
    <property type="entry name" value="Oligopeptidase A"/>
    <property type="match status" value="1"/>
</dbReference>
<feature type="domain" description="Peptidase M3A/M3B catalytic" evidence="9">
    <location>
        <begin position="246"/>
        <end position="693"/>
    </location>
</feature>
<evidence type="ECO:0000256" key="5">
    <source>
        <dbReference type="ARBA" id="ARBA00022833"/>
    </source>
</evidence>
<dbReference type="Proteomes" id="UP000823641">
    <property type="component" value="Unassembled WGS sequence"/>
</dbReference>
<feature type="chain" id="PRO_5039415390" evidence="8">
    <location>
        <begin position="22"/>
        <end position="696"/>
    </location>
</feature>
<evidence type="ECO:0000256" key="3">
    <source>
        <dbReference type="ARBA" id="ARBA00022723"/>
    </source>
</evidence>
<reference evidence="10" key="2">
    <citation type="journal article" date="2021" name="PeerJ">
        <title>Extensive microbial diversity within the chicken gut microbiome revealed by metagenomics and culture.</title>
        <authorList>
            <person name="Gilroy R."/>
            <person name="Ravi A."/>
            <person name="Getino M."/>
            <person name="Pursley I."/>
            <person name="Horton D.L."/>
            <person name="Alikhan N.F."/>
            <person name="Baker D."/>
            <person name="Gharbi K."/>
            <person name="Hall N."/>
            <person name="Watson M."/>
            <person name="Adriaenssens E.M."/>
            <person name="Foster-Nyarko E."/>
            <person name="Jarju S."/>
            <person name="Secka A."/>
            <person name="Antonio M."/>
            <person name="Oren A."/>
            <person name="Chaudhuri R.R."/>
            <person name="La Ragione R."/>
            <person name="Hildebrand F."/>
            <person name="Pallen M.J."/>
        </authorList>
    </citation>
    <scope>NUCLEOTIDE SEQUENCE</scope>
    <source>
        <strain evidence="10">G3-3990</strain>
    </source>
</reference>
<keyword evidence="4 7" id="KW-0378">Hydrolase</keyword>
<dbReference type="Gene3D" id="1.10.1370.10">
    <property type="entry name" value="Neurolysin, domain 3"/>
    <property type="match status" value="1"/>
</dbReference>
<dbReference type="InterPro" id="IPR001567">
    <property type="entry name" value="Pept_M3A_M3B_dom"/>
</dbReference>
<dbReference type="PANTHER" id="PTHR43660:SF1">
    <property type="entry name" value="DIPEPTIDYL CARBOXYPEPTIDASE"/>
    <property type="match status" value="1"/>
</dbReference>
<keyword evidence="3 7" id="KW-0479">Metal-binding</keyword>
<keyword evidence="8" id="KW-0732">Signal</keyword>
<dbReference type="GO" id="GO:0005829">
    <property type="term" value="C:cytosol"/>
    <property type="evidence" value="ECO:0007669"/>
    <property type="project" value="TreeGrafter"/>
</dbReference>
<dbReference type="InterPro" id="IPR024079">
    <property type="entry name" value="MetalloPept_cat_dom_sf"/>
</dbReference>
<feature type="signal peptide" evidence="8">
    <location>
        <begin position="1"/>
        <end position="21"/>
    </location>
</feature>
<dbReference type="GO" id="GO:0004222">
    <property type="term" value="F:metalloendopeptidase activity"/>
    <property type="evidence" value="ECO:0007669"/>
    <property type="project" value="InterPro"/>
</dbReference>
<keyword evidence="6 7" id="KW-0482">Metalloprotease</keyword>
<dbReference type="SUPFAM" id="SSF55486">
    <property type="entry name" value="Metalloproteases ('zincins'), catalytic domain"/>
    <property type="match status" value="1"/>
</dbReference>
<proteinExistence type="inferred from homology"/>
<comment type="cofactor">
    <cofactor evidence="7">
        <name>Zn(2+)</name>
        <dbReference type="ChEBI" id="CHEBI:29105"/>
    </cofactor>
    <text evidence="7">Binds 1 zinc ion.</text>
</comment>
<dbReference type="InterPro" id="IPR034005">
    <property type="entry name" value="M3A_DCP"/>
</dbReference>
<dbReference type="GO" id="GO:0046872">
    <property type="term" value="F:metal ion binding"/>
    <property type="evidence" value="ECO:0007669"/>
    <property type="project" value="UniProtKB-UniRule"/>
</dbReference>
<dbReference type="CDD" id="cd06456">
    <property type="entry name" value="M3A_DCP"/>
    <property type="match status" value="1"/>
</dbReference>
<evidence type="ECO:0000256" key="6">
    <source>
        <dbReference type="ARBA" id="ARBA00023049"/>
    </source>
</evidence>
<keyword evidence="5 7" id="KW-0862">Zinc</keyword>
<evidence type="ECO:0000313" key="11">
    <source>
        <dbReference type="Proteomes" id="UP000823641"/>
    </source>
</evidence>
<organism evidence="10 11">
    <name type="scientific">Candidatus Gallipaludibacter merdavium</name>
    <dbReference type="NCBI Taxonomy" id="2840839"/>
    <lineage>
        <taxon>Bacteria</taxon>
        <taxon>Pseudomonadati</taxon>
        <taxon>Bacteroidota</taxon>
        <taxon>Bacteroidia</taxon>
        <taxon>Bacteroidales</taxon>
        <taxon>Candidatus Gallipaludibacter</taxon>
    </lineage>
</organism>
<dbReference type="Gene3D" id="3.40.390.10">
    <property type="entry name" value="Collagenase (Catalytic Domain)"/>
    <property type="match status" value="1"/>
</dbReference>
<dbReference type="InterPro" id="IPR024077">
    <property type="entry name" value="Neurolysin/TOP_dom2"/>
</dbReference>
<accession>A0A9D9N5I8</accession>
<comment type="similarity">
    <text evidence="1 7">Belongs to the peptidase M3 family.</text>
</comment>
<dbReference type="Gene3D" id="1.20.1050.40">
    <property type="entry name" value="Endopeptidase. Chain P, domain 1"/>
    <property type="match status" value="1"/>
</dbReference>
<sequence>MNKLKHLLLMSVLSTAMISQAGNPFFSKFNTPHETYPFDEIKVEHYVPAFEEGMKRHNAEIEAIINNPEPATFENTIVALDNSGEMLNVVAGAFYNMINAETTDELDAIAQEMAPKLSMHSNDILLNQQLFERVKAVYTQKDKLKLNKEQQMLLQKTYDSFADNGANLSDEDKEKYSKLSTELSALTLQFGQNVLRATNSWSMLLKDEQLLAGLPEDTKKMLADNAEKKGEKGWLLDLKPTCYVPVLKYADNRDIRREIWTAYNTLAGSGEFSNRQIAVDIANTRLAIAQLLGHDCYADYVLANKMAENKGNVYNLLDQLREAYMPVAQQEYKAVQEYANEHGFYATIQPWDWSYYSEKLKNEKFAINDEMLRPYFELENVKKGVFGLATQLYGIKFKKNPKIQVYHPEVEAYEVTDKNGKFLAVLYTDFHPRDGKRAGAWMNDFKGQWMEGKKDSRPHTTIVMNFTRPTVDKPALLTYDELTTFLHEFGHSLHGMLTKCTYKGVSGTNVYHDFVELPSQIMENWASEKAFLDEFAVHYQTGEKIPAELIQKIKDSENFNAGYACVRQLSFGYLDMAWHTITTPFEGNMVAFEKEAMKSTDVLPVQCNTAMSTSFSHIFAGGYAAGYYGYKWAEVLDADAFSVFQANGIFDKKTAESFRKNILEKGGTEHPMELYKRFRGQEPTIDALLKRNGIVK</sequence>
<dbReference type="AlphaFoldDB" id="A0A9D9N5I8"/>
<name>A0A9D9N5I8_9BACT</name>
<dbReference type="PANTHER" id="PTHR43660">
    <property type="entry name" value="DIPEPTIDYL CARBOXYPEPTIDASE"/>
    <property type="match status" value="1"/>
</dbReference>
<dbReference type="Pfam" id="PF01432">
    <property type="entry name" value="Peptidase_M3"/>
    <property type="match status" value="1"/>
</dbReference>